<keyword evidence="4 9" id="KW-0812">Transmembrane</keyword>
<dbReference type="PANTHER" id="PTHR10263">
    <property type="entry name" value="V-TYPE PROTON ATPASE PROTEOLIPID SUBUNIT"/>
    <property type="match status" value="1"/>
</dbReference>
<dbReference type="Pfam" id="PF00137">
    <property type="entry name" value="ATP-synt_C"/>
    <property type="match status" value="2"/>
</dbReference>
<dbReference type="RefSeq" id="XP_627910.1">
    <property type="nucleotide sequence ID" value="XM_627910.1"/>
</dbReference>
<proteinExistence type="inferred from homology"/>
<keyword evidence="3 9" id="KW-0813">Transport</keyword>
<dbReference type="InParanoid" id="Q5CT07"/>
<dbReference type="Proteomes" id="UP000006726">
    <property type="component" value="Chromosome 1"/>
</dbReference>
<keyword evidence="5 9" id="KW-0375">Hydrogen ion transport</keyword>
<dbReference type="SUPFAM" id="SSF81333">
    <property type="entry name" value="F1F0 ATP synthase subunit C"/>
    <property type="match status" value="2"/>
</dbReference>
<dbReference type="EMBL" id="AAEE01000006">
    <property type="protein sequence ID" value="EAK88586.1"/>
    <property type="molecule type" value="Genomic_DNA"/>
</dbReference>
<accession>Q5CT07</accession>
<gene>
    <name evidence="11" type="ORF">cgd1_540</name>
</gene>
<dbReference type="InterPro" id="IPR000245">
    <property type="entry name" value="ATPase_proteolipid_csu"/>
</dbReference>
<dbReference type="GeneID" id="3371374"/>
<comment type="caution">
    <text evidence="11">The sequence shown here is derived from an EMBL/GenBank/DDBJ whole genome shotgun (WGS) entry which is preliminary data.</text>
</comment>
<keyword evidence="7 9" id="KW-0406">Ion transport</keyword>
<organism evidence="11 12">
    <name type="scientific">Cryptosporidium parvum (strain Iowa II)</name>
    <dbReference type="NCBI Taxonomy" id="353152"/>
    <lineage>
        <taxon>Eukaryota</taxon>
        <taxon>Sar</taxon>
        <taxon>Alveolata</taxon>
        <taxon>Apicomplexa</taxon>
        <taxon>Conoidasida</taxon>
        <taxon>Coccidia</taxon>
        <taxon>Eucoccidiorida</taxon>
        <taxon>Eimeriorina</taxon>
        <taxon>Cryptosporidiidae</taxon>
        <taxon>Cryptosporidium</taxon>
    </lineage>
</organism>
<evidence type="ECO:0000256" key="5">
    <source>
        <dbReference type="ARBA" id="ARBA00022781"/>
    </source>
</evidence>
<feature type="transmembrane region" description="Helical" evidence="9">
    <location>
        <begin position="90"/>
        <end position="109"/>
    </location>
</feature>
<reference evidence="11 12" key="1">
    <citation type="journal article" date="2004" name="Science">
        <title>Complete genome sequence of the apicomplexan, Cryptosporidium parvum.</title>
        <authorList>
            <person name="Abrahamsen M.S."/>
            <person name="Templeton T.J."/>
            <person name="Enomoto S."/>
            <person name="Abrahante J.E."/>
            <person name="Zhu G."/>
            <person name="Lancto C.A."/>
            <person name="Deng M."/>
            <person name="Liu C."/>
            <person name="Widmer G."/>
            <person name="Tzipori S."/>
            <person name="Buck G.A."/>
            <person name="Xu P."/>
            <person name="Bankier A.T."/>
            <person name="Dear P.H."/>
            <person name="Konfortov B.A."/>
            <person name="Spriggs H.F."/>
            <person name="Iyer L."/>
            <person name="Anantharaman V."/>
            <person name="Aravind L."/>
            <person name="Kapur V."/>
        </authorList>
    </citation>
    <scope>NUCLEOTIDE SEQUENCE [LARGE SCALE GENOMIC DNA]</scope>
    <source>
        <strain evidence="12">Iowa II</strain>
    </source>
</reference>
<comment type="similarity">
    <text evidence="2 9">Belongs to the V-ATPase proteolipid subunit family.</text>
</comment>
<evidence type="ECO:0000313" key="11">
    <source>
        <dbReference type="EMBL" id="EAK88586.1"/>
    </source>
</evidence>
<dbReference type="OMA" id="TNGMPLY"/>
<evidence type="ECO:0000256" key="7">
    <source>
        <dbReference type="ARBA" id="ARBA00023065"/>
    </source>
</evidence>
<dbReference type="GO" id="GO:0005774">
    <property type="term" value="C:vacuolar membrane"/>
    <property type="evidence" value="ECO:0007669"/>
    <property type="project" value="UniProtKB-SubCell"/>
</dbReference>
<evidence type="ECO:0000313" key="12">
    <source>
        <dbReference type="Proteomes" id="UP000006726"/>
    </source>
</evidence>
<evidence type="ECO:0000256" key="4">
    <source>
        <dbReference type="ARBA" id="ARBA00022692"/>
    </source>
</evidence>
<comment type="subcellular location">
    <subcellularLocation>
        <location evidence="1">Membrane</location>
        <topology evidence="1">Multi-pass membrane protein</topology>
    </subcellularLocation>
    <subcellularLocation>
        <location evidence="9">Vacuole membrane</location>
        <topology evidence="9">Multi-pass membrane protein</topology>
    </subcellularLocation>
</comment>
<dbReference type="PRINTS" id="PR00122">
    <property type="entry name" value="VACATPASE"/>
</dbReference>
<evidence type="ECO:0000256" key="2">
    <source>
        <dbReference type="ARBA" id="ARBA00007296"/>
    </source>
</evidence>
<feature type="domain" description="V-ATPase proteolipid subunit C-like" evidence="10">
    <location>
        <begin position="18"/>
        <end position="77"/>
    </location>
</feature>
<feature type="transmembrane region" description="Helical" evidence="9">
    <location>
        <begin position="129"/>
        <end position="154"/>
    </location>
</feature>
<dbReference type="InterPro" id="IPR011555">
    <property type="entry name" value="ATPase_proteolipid_su_C_euk"/>
</dbReference>
<dbReference type="GO" id="GO:0046961">
    <property type="term" value="F:proton-transporting ATPase activity, rotational mechanism"/>
    <property type="evidence" value="ECO:0007669"/>
    <property type="project" value="InterPro"/>
</dbReference>
<dbReference type="AlphaFoldDB" id="Q5CT07"/>
<evidence type="ECO:0000256" key="9">
    <source>
        <dbReference type="RuleBase" id="RU363060"/>
    </source>
</evidence>
<dbReference type="InterPro" id="IPR002379">
    <property type="entry name" value="ATPase_proteolipid_c-like_dom"/>
</dbReference>
<dbReference type="CDD" id="cd18176">
    <property type="entry name" value="ATP-synt_Vo_c_ATP6C_rpt2"/>
    <property type="match status" value="1"/>
</dbReference>
<dbReference type="InterPro" id="IPR035921">
    <property type="entry name" value="F/V-ATP_Csub_sf"/>
</dbReference>
<keyword evidence="6 9" id="KW-1133">Transmembrane helix</keyword>
<dbReference type="Gene3D" id="1.20.120.610">
    <property type="entry name" value="lithium bound rotor ring of v- atpase"/>
    <property type="match status" value="1"/>
</dbReference>
<name>Q5CT07_CRYPI</name>
<dbReference type="GO" id="GO:0033179">
    <property type="term" value="C:proton-transporting V-type ATPase, V0 domain"/>
    <property type="evidence" value="ECO:0007669"/>
    <property type="project" value="InterPro"/>
</dbReference>
<evidence type="ECO:0000256" key="8">
    <source>
        <dbReference type="ARBA" id="ARBA00023136"/>
    </source>
</evidence>
<evidence type="ECO:0000256" key="3">
    <source>
        <dbReference type="ARBA" id="ARBA00022448"/>
    </source>
</evidence>
<dbReference type="FunFam" id="1.20.120.610:FF:000001">
    <property type="entry name" value="V-type proton ATPase proteolipid subunit"/>
    <property type="match status" value="1"/>
</dbReference>
<dbReference type="OrthoDB" id="433895at2759"/>
<evidence type="ECO:0000259" key="10">
    <source>
        <dbReference type="Pfam" id="PF00137"/>
    </source>
</evidence>
<evidence type="ECO:0000256" key="6">
    <source>
        <dbReference type="ARBA" id="ARBA00022989"/>
    </source>
</evidence>
<evidence type="ECO:0000256" key="1">
    <source>
        <dbReference type="ARBA" id="ARBA00004141"/>
    </source>
</evidence>
<keyword evidence="12" id="KW-1185">Reference proteome</keyword>
<dbReference type="KEGG" id="cpv:cgd1_540"/>
<dbReference type="CDD" id="cd18175">
    <property type="entry name" value="ATP-synt_Vo_c_ATP6C_rpt1"/>
    <property type="match status" value="1"/>
</dbReference>
<keyword evidence="8 9" id="KW-0472">Membrane</keyword>
<feature type="transmembrane region" description="Helical" evidence="9">
    <location>
        <begin position="57"/>
        <end position="78"/>
    </location>
</feature>
<protein>
    <recommendedName>
        <fullName evidence="9">V-type proton ATPase proteolipid subunit</fullName>
    </recommendedName>
</protein>
<keyword evidence="9" id="KW-0926">Vacuole</keyword>
<dbReference type="NCBIfam" id="TIGR01100">
    <property type="entry name" value="V_ATP_synt_C"/>
    <property type="match status" value="1"/>
</dbReference>
<dbReference type="STRING" id="353152.Q5CT07"/>
<sequence>IKMAPPFCTPTATLFGMLGSTLATALSNFGAAYGTAKAGLAIASCGVMRPDLVMRSIIPAVMAGILGVYGLIVGVIICSQIRTDYSLYQGYCHLAAGLISGFSCAASGFTIGVAGDAGIRGTAQQSKLFVASMLILIFGEALAIYGIIVSLVLISSPSANNLCVPIK</sequence>
<feature type="domain" description="V-ATPase proteolipid subunit C-like" evidence="10">
    <location>
        <begin position="94"/>
        <end position="153"/>
    </location>
</feature>
<feature type="non-terminal residue" evidence="11">
    <location>
        <position position="1"/>
    </location>
</feature>